<keyword evidence="2" id="KW-0732">Signal</keyword>
<sequence length="314" mass="32915">MDRTTRGARRRGPSGAALATALLAAVTTAGCGGSTPPDPTSPAAAVETAAGNAREITSLRYRVGATLPEWGRVTAEASMTTEPVAMSMRLSPLAQGRGAPLELRFVDDVMYVAGGALDPSVLGGRTWAAADPARWGGSTADNTSYGMLPRQIEASPLVQSTFLTGSEDVRRLGTETVEGTRTTHYRGTVTMAGLIAARDAAPTGAIGERRIDSLDAFVGLSLDGPLTMDLWTDADDRPRRFRLRGATRTTRGGTPDQPLELVPGDPLDLTITFLTLDHPTTIDPPPPQDTADIPAPTAGTPAARDRPSPAAHRR</sequence>
<evidence type="ECO:0000256" key="1">
    <source>
        <dbReference type="SAM" id="MobiDB-lite"/>
    </source>
</evidence>
<dbReference type="AlphaFoldDB" id="A0A940XF54"/>
<feature type="region of interest" description="Disordered" evidence="1">
    <location>
        <begin position="276"/>
        <end position="314"/>
    </location>
</feature>
<proteinExistence type="predicted"/>
<accession>A0A940XF54</accession>
<gene>
    <name evidence="3" type="ORF">J5Y05_22310</name>
</gene>
<dbReference type="SUPFAM" id="SSF89392">
    <property type="entry name" value="Prokaryotic lipoproteins and lipoprotein localization factors"/>
    <property type="match status" value="1"/>
</dbReference>
<evidence type="ECO:0000256" key="2">
    <source>
        <dbReference type="SAM" id="SignalP"/>
    </source>
</evidence>
<organism evidence="3 4">
    <name type="scientific">Streptomyces tagetis</name>
    <dbReference type="NCBI Taxonomy" id="2820809"/>
    <lineage>
        <taxon>Bacteria</taxon>
        <taxon>Bacillati</taxon>
        <taxon>Actinomycetota</taxon>
        <taxon>Actinomycetes</taxon>
        <taxon>Kitasatosporales</taxon>
        <taxon>Streptomycetaceae</taxon>
        <taxon>Streptomyces</taxon>
    </lineage>
</organism>
<comment type="caution">
    <text evidence="3">The sequence shown here is derived from an EMBL/GenBank/DDBJ whole genome shotgun (WGS) entry which is preliminary data.</text>
</comment>
<feature type="compositionally biased region" description="Low complexity" evidence="1">
    <location>
        <begin position="289"/>
        <end position="298"/>
    </location>
</feature>
<keyword evidence="4" id="KW-1185">Reference proteome</keyword>
<dbReference type="RefSeq" id="WP_210874816.1">
    <property type="nucleotide sequence ID" value="NZ_JAGPNL010000006.1"/>
</dbReference>
<evidence type="ECO:0000313" key="3">
    <source>
        <dbReference type="EMBL" id="MBQ0829203.1"/>
    </source>
</evidence>
<name>A0A940XF54_9ACTN</name>
<evidence type="ECO:0000313" key="4">
    <source>
        <dbReference type="Proteomes" id="UP000677875"/>
    </source>
</evidence>
<dbReference type="Proteomes" id="UP000677875">
    <property type="component" value="Unassembled WGS sequence"/>
</dbReference>
<protein>
    <recommendedName>
        <fullName evidence="5">Lipoprotein</fullName>
    </recommendedName>
</protein>
<dbReference type="InterPro" id="IPR029046">
    <property type="entry name" value="LolA/LolB/LppX"/>
</dbReference>
<dbReference type="EMBL" id="JAGPNL010000006">
    <property type="protein sequence ID" value="MBQ0829203.1"/>
    <property type="molecule type" value="Genomic_DNA"/>
</dbReference>
<reference evidence="3" key="1">
    <citation type="submission" date="2021-04" db="EMBL/GenBank/DDBJ databases">
        <title>Genome seq and assembly of Streptomyces sp. RG38.</title>
        <authorList>
            <person name="Chhetri G."/>
        </authorList>
    </citation>
    <scope>NUCLEOTIDE SEQUENCE</scope>
    <source>
        <strain evidence="3">RG38</strain>
    </source>
</reference>
<evidence type="ECO:0008006" key="5">
    <source>
        <dbReference type="Google" id="ProtNLM"/>
    </source>
</evidence>
<dbReference type="PROSITE" id="PS51257">
    <property type="entry name" value="PROKAR_LIPOPROTEIN"/>
    <property type="match status" value="1"/>
</dbReference>
<dbReference type="Gene3D" id="2.50.20.20">
    <property type="match status" value="1"/>
</dbReference>
<feature type="chain" id="PRO_5038832027" description="Lipoprotein" evidence="2">
    <location>
        <begin position="30"/>
        <end position="314"/>
    </location>
</feature>
<feature type="signal peptide" evidence="2">
    <location>
        <begin position="1"/>
        <end position="29"/>
    </location>
</feature>